<dbReference type="EMBL" id="JAHBAY010000005">
    <property type="protein sequence ID" value="MBT0770270.1"/>
    <property type="molecule type" value="Genomic_DNA"/>
</dbReference>
<evidence type="ECO:0000313" key="3">
    <source>
        <dbReference type="EMBL" id="MBT0770270.1"/>
    </source>
</evidence>
<evidence type="ECO:0000259" key="2">
    <source>
        <dbReference type="PROSITE" id="PS50943"/>
    </source>
</evidence>
<dbReference type="InterPro" id="IPR010359">
    <property type="entry name" value="IrrE_HExxH"/>
</dbReference>
<dbReference type="SMART" id="SM00530">
    <property type="entry name" value="HTH_XRE"/>
    <property type="match status" value="1"/>
</dbReference>
<dbReference type="SUPFAM" id="SSF47413">
    <property type="entry name" value="lambda repressor-like DNA-binding domains"/>
    <property type="match status" value="1"/>
</dbReference>
<comment type="caution">
    <text evidence="3">The sequence shown here is derived from an EMBL/GenBank/DDBJ whole genome shotgun (WGS) entry which is preliminary data.</text>
</comment>
<dbReference type="PANTHER" id="PTHR43236">
    <property type="entry name" value="ANTITOXIN HIGA1"/>
    <property type="match status" value="1"/>
</dbReference>
<proteinExistence type="inferred from homology"/>
<dbReference type="RefSeq" id="WP_214156557.1">
    <property type="nucleotide sequence ID" value="NZ_JAHBAY010000005.1"/>
</dbReference>
<comment type="similarity">
    <text evidence="1">Belongs to the short-chain fatty acyl-CoA assimilation regulator (ScfR) family.</text>
</comment>
<dbReference type="CDD" id="cd00093">
    <property type="entry name" value="HTH_XRE"/>
    <property type="match status" value="1"/>
</dbReference>
<dbReference type="Gene3D" id="1.10.10.2910">
    <property type="match status" value="1"/>
</dbReference>
<dbReference type="PROSITE" id="PS50943">
    <property type="entry name" value="HTH_CROC1"/>
    <property type="match status" value="1"/>
</dbReference>
<evidence type="ECO:0000256" key="1">
    <source>
        <dbReference type="ARBA" id="ARBA00007227"/>
    </source>
</evidence>
<sequence length="443" mass="47697">MAREMTDREAAELLGLTVLPPIDEPSSSVPEIDTGIGTRVRQARQRSGLSAAVVAQEAGLTPDKLSKIEHGKRRIAPAELAGLAQALKVSLAWLLDQATSSRSSLALAHRVSADSQALASSPARERAVALLEAEDRLARKVPLTQRRLSPAGAMIGNLVPADPPRYPDMPRTKTEARRQGRALAEEVRRVLELGSAGINDLPALIEMHFAADVLLSPLGDSSDGLCAHDAEADDHHALLVVNTDYPLGRTRFTLAHELGHHLLRDAREVIEEDQDQMYSNGYVEQRVNSFAGHLLLPVRSVNAALTWLDATGADLVEQNARGRLALGYLMVLHGVSMPCALQQVLETGVITLNQKQSLTKSLRSSDLVRAAAPLVGDRPGPEKILRQNRPPARLATAVIDAARSGSVGMNTVSVILGRPDDESLYDEVMFGPEAVPVAIKEED</sequence>
<name>A0ABS5TGQ2_9ACTN</name>
<dbReference type="Pfam" id="PF13560">
    <property type="entry name" value="HTH_31"/>
    <property type="match status" value="1"/>
</dbReference>
<evidence type="ECO:0000313" key="4">
    <source>
        <dbReference type="Proteomes" id="UP001197247"/>
    </source>
</evidence>
<reference evidence="3 4" key="1">
    <citation type="submission" date="2021-05" db="EMBL/GenBank/DDBJ databases">
        <title>Kineosporia and Streptomyces sp. nov. two new marine actinobacteria isolated from Coral.</title>
        <authorList>
            <person name="Buangrab K."/>
            <person name="Sutthacheep M."/>
            <person name="Yeemin T."/>
            <person name="Harunari E."/>
            <person name="Igarashi Y."/>
            <person name="Kanchanasin P."/>
            <person name="Tanasupawat S."/>
            <person name="Phongsopitanun W."/>
        </authorList>
    </citation>
    <scope>NUCLEOTIDE SEQUENCE [LARGE SCALE GENOMIC DNA]</scope>
    <source>
        <strain evidence="3 4">J2-2</strain>
    </source>
</reference>
<accession>A0ABS5TGQ2</accession>
<dbReference type="InterPro" id="IPR010982">
    <property type="entry name" value="Lambda_DNA-bd_dom_sf"/>
</dbReference>
<dbReference type="Pfam" id="PF06114">
    <property type="entry name" value="Peptidase_M78"/>
    <property type="match status" value="1"/>
</dbReference>
<dbReference type="InterPro" id="IPR052345">
    <property type="entry name" value="Rad_response_metalloprotease"/>
</dbReference>
<keyword evidence="4" id="KW-1185">Reference proteome</keyword>
<organism evidence="3 4">
    <name type="scientific">Kineosporia corallincola</name>
    <dbReference type="NCBI Taxonomy" id="2835133"/>
    <lineage>
        <taxon>Bacteria</taxon>
        <taxon>Bacillati</taxon>
        <taxon>Actinomycetota</taxon>
        <taxon>Actinomycetes</taxon>
        <taxon>Kineosporiales</taxon>
        <taxon>Kineosporiaceae</taxon>
        <taxon>Kineosporia</taxon>
    </lineage>
</organism>
<dbReference type="InterPro" id="IPR001387">
    <property type="entry name" value="Cro/C1-type_HTH"/>
</dbReference>
<protein>
    <submittedName>
        <fullName evidence="3">Helix-turn-helix domain-containing protein</fullName>
    </submittedName>
</protein>
<feature type="domain" description="HTH cro/C1-type" evidence="2">
    <location>
        <begin position="40"/>
        <end position="94"/>
    </location>
</feature>
<dbReference type="Proteomes" id="UP001197247">
    <property type="component" value="Unassembled WGS sequence"/>
</dbReference>
<gene>
    <name evidence="3" type="ORF">KIH74_15115</name>
</gene>
<dbReference type="PANTHER" id="PTHR43236:SF1">
    <property type="entry name" value="BLL7220 PROTEIN"/>
    <property type="match status" value="1"/>
</dbReference>
<dbReference type="Gene3D" id="1.10.260.40">
    <property type="entry name" value="lambda repressor-like DNA-binding domains"/>
    <property type="match status" value="1"/>
</dbReference>